<proteinExistence type="predicted"/>
<dbReference type="PANTHER" id="PTHR35038:SF8">
    <property type="entry name" value="C-TYPE POLYHEME CYTOCHROME OMCC"/>
    <property type="match status" value="1"/>
</dbReference>
<dbReference type="EMBL" id="CP011454">
    <property type="protein sequence ID" value="AMW04191.1"/>
    <property type="molecule type" value="Genomic_DNA"/>
</dbReference>
<keyword evidence="1 3" id="KW-0732">Signal</keyword>
<reference evidence="4 5" key="2">
    <citation type="journal article" date="2016" name="Environ. Microbiol. Rep.">
        <title>Metagenomic evidence for the presence of phototrophic Gemmatimonadetes bacteria in diverse environments.</title>
        <authorList>
            <person name="Zeng Y."/>
            <person name="Baumbach J."/>
            <person name="Barbosa E.G."/>
            <person name="Azevedo V."/>
            <person name="Zhang C."/>
            <person name="Koblizek M."/>
        </authorList>
    </citation>
    <scope>NUCLEOTIDE SEQUENCE [LARGE SCALE GENOMIC DNA]</scope>
    <source>
        <strain evidence="4 5">AP64</strain>
    </source>
</reference>
<dbReference type="Proteomes" id="UP000076404">
    <property type="component" value="Chromosome"/>
</dbReference>
<dbReference type="PANTHER" id="PTHR35038">
    <property type="entry name" value="DISSIMILATORY SULFITE REDUCTASE SIRA"/>
    <property type="match status" value="1"/>
</dbReference>
<evidence type="ECO:0000313" key="4">
    <source>
        <dbReference type="EMBL" id="AMW04191.1"/>
    </source>
</evidence>
<dbReference type="Gene3D" id="1.25.40.10">
    <property type="entry name" value="Tetratricopeptide repeat domain"/>
    <property type="match status" value="1"/>
</dbReference>
<dbReference type="PROSITE" id="PS50005">
    <property type="entry name" value="TPR"/>
    <property type="match status" value="4"/>
</dbReference>
<dbReference type="Gene3D" id="1.10.1130.10">
    <property type="entry name" value="Flavocytochrome C3, Chain A"/>
    <property type="match status" value="1"/>
</dbReference>
<evidence type="ECO:0000256" key="3">
    <source>
        <dbReference type="SAM" id="SignalP"/>
    </source>
</evidence>
<protein>
    <submittedName>
        <fullName evidence="4">Uncharacterized protein</fullName>
    </submittedName>
</protein>
<accession>A0A143BHX2</accession>
<dbReference type="RefSeq" id="WP_026850171.1">
    <property type="nucleotide sequence ID" value="NZ_CP011454.1"/>
</dbReference>
<dbReference type="Pfam" id="PF14559">
    <property type="entry name" value="TPR_19"/>
    <property type="match status" value="1"/>
</dbReference>
<dbReference type="InterPro" id="IPR051829">
    <property type="entry name" value="Multiheme_Cytochr_ET"/>
</dbReference>
<feature type="repeat" description="TPR" evidence="2">
    <location>
        <begin position="620"/>
        <end position="653"/>
    </location>
</feature>
<sequence length="770" mass="82658">MTRRRVAQRLAPRLAQLAALFTFAACTGESTPATDATTPLSTAALETPVSPPASAFAGTESCASCHAEQSSAWRASTHGNAGGIPGSRSNNVRVIAPFNGAPIRFADATVIPRQNAGRYEFVVQREGERDTSYAVTGVIGGGHMQGGGTQGFVTNWMDGSVRFLPFDWSKDSRTWFCNTGTRTNAGWQPVTRSMRLADCGDWPPMRILGDEPRFSNCQSCHGSNISVRFDDTKKQWRTDIASFAVNCESCHGPAARHVQLMKQGSTSADIGLVALATLSKDESVATCMGCHALKTRLTSGYTPGAQLTDFYSVALSQLGDTPFTPDGRTRTFAYQEGHYASDCYRNGGMTCASCHDPHSQGYRTVTGEPIPGRVDDRQCTSCHASKRENVSLHTKHPAKSTGSNCVSCHMPYEQQHELGRAIRYGRSDHTIAIPRAALDSSLGLVGSCRSCHATMSVQELEAQTRRWWGTLKPHEPAVAGILAARGNSDVATATSQLLHPTSRNAMAQVAGMAEWLDRFAQPRMESVPATLEAQLTQLADSPDLDVQALALATLHYTRGHDRGVRRTLEQHLEQAPRQSALRRRWAMVLGGLGDAAREAGNTAAAVAAYRAALQVIPNAAPLLVNLGLAHAAVGDMPSALSAYRASLQSDPRQPLAEVNVGVALEQGGDLEGARGAYERAISLDPTLALPYLNIGTTLLRSERAAEARPWLEQALARDPGLATAHFQLALVFVQSGELAKAEQSVKRSLALDAANGEAVKLLEALREARR</sequence>
<keyword evidence="2" id="KW-0802">TPR repeat</keyword>
<dbReference type="SUPFAM" id="SSF48452">
    <property type="entry name" value="TPR-like"/>
    <property type="match status" value="1"/>
</dbReference>
<feature type="signal peptide" evidence="3">
    <location>
        <begin position="1"/>
        <end position="24"/>
    </location>
</feature>
<dbReference type="PROSITE" id="PS51257">
    <property type="entry name" value="PROKAR_LIPOPROTEIN"/>
    <property type="match status" value="1"/>
</dbReference>
<feature type="repeat" description="TPR" evidence="2">
    <location>
        <begin position="654"/>
        <end position="687"/>
    </location>
</feature>
<reference evidence="4 5" key="1">
    <citation type="journal article" date="2014" name="Proc. Natl. Acad. Sci. U.S.A.">
        <title>Functional type 2 photosynthetic reaction centers found in the rare bacterial phylum Gemmatimonadetes.</title>
        <authorList>
            <person name="Zeng Y."/>
            <person name="Feng F."/>
            <person name="Medova H."/>
            <person name="Dean J."/>
            <person name="Koblizek M."/>
        </authorList>
    </citation>
    <scope>NUCLEOTIDE SEQUENCE [LARGE SCALE GENOMIC DNA]</scope>
    <source>
        <strain evidence="4 5">AP64</strain>
    </source>
</reference>
<dbReference type="SMART" id="SM00028">
    <property type="entry name" value="TPR"/>
    <property type="match status" value="5"/>
</dbReference>
<dbReference type="InterPro" id="IPR019734">
    <property type="entry name" value="TPR_rpt"/>
</dbReference>
<dbReference type="InterPro" id="IPR011990">
    <property type="entry name" value="TPR-like_helical_dom_sf"/>
</dbReference>
<evidence type="ECO:0000256" key="1">
    <source>
        <dbReference type="ARBA" id="ARBA00022729"/>
    </source>
</evidence>
<feature type="repeat" description="TPR" evidence="2">
    <location>
        <begin position="722"/>
        <end position="755"/>
    </location>
</feature>
<organism evidence="4 5">
    <name type="scientific">Gemmatimonas phototrophica</name>
    <dbReference type="NCBI Taxonomy" id="1379270"/>
    <lineage>
        <taxon>Bacteria</taxon>
        <taxon>Pseudomonadati</taxon>
        <taxon>Gemmatimonadota</taxon>
        <taxon>Gemmatimonadia</taxon>
        <taxon>Gemmatimonadales</taxon>
        <taxon>Gemmatimonadaceae</taxon>
        <taxon>Gemmatimonas</taxon>
    </lineage>
</organism>
<feature type="repeat" description="TPR" evidence="2">
    <location>
        <begin position="586"/>
        <end position="619"/>
    </location>
</feature>
<name>A0A143BHX2_9BACT</name>
<dbReference type="KEGG" id="gph:GEMMAAP_03740"/>
<dbReference type="InterPro" id="IPR036280">
    <property type="entry name" value="Multihaem_cyt_sf"/>
</dbReference>
<dbReference type="Gene3D" id="3.90.10.10">
    <property type="entry name" value="Cytochrome C3"/>
    <property type="match status" value="1"/>
</dbReference>
<evidence type="ECO:0000313" key="5">
    <source>
        <dbReference type="Proteomes" id="UP000076404"/>
    </source>
</evidence>
<feature type="chain" id="PRO_5007506627" evidence="3">
    <location>
        <begin position="25"/>
        <end position="770"/>
    </location>
</feature>
<dbReference type="STRING" id="1379270.GEMMAAP_03740"/>
<keyword evidence="5" id="KW-1185">Reference proteome</keyword>
<dbReference type="AlphaFoldDB" id="A0A143BHX2"/>
<dbReference type="OrthoDB" id="9814800at2"/>
<dbReference type="Pfam" id="PF13432">
    <property type="entry name" value="TPR_16"/>
    <property type="match status" value="1"/>
</dbReference>
<evidence type="ECO:0000256" key="2">
    <source>
        <dbReference type="PROSITE-ProRule" id="PRU00339"/>
    </source>
</evidence>
<dbReference type="SUPFAM" id="SSF48695">
    <property type="entry name" value="Multiheme cytochromes"/>
    <property type="match status" value="1"/>
</dbReference>
<gene>
    <name evidence="4" type="ORF">GEMMAAP_03740</name>
</gene>
<dbReference type="eggNOG" id="COG0457">
    <property type="taxonomic scope" value="Bacteria"/>
</dbReference>